<dbReference type="OrthoDB" id="5418787at2"/>
<dbReference type="GO" id="GO:0004803">
    <property type="term" value="F:transposase activity"/>
    <property type="evidence" value="ECO:0007669"/>
    <property type="project" value="InterPro"/>
</dbReference>
<evidence type="ECO:0000313" key="3">
    <source>
        <dbReference type="EMBL" id="RQH10608.1"/>
    </source>
</evidence>
<name>A0A3N6N2J4_9CYAN</name>
<evidence type="ECO:0000313" key="4">
    <source>
        <dbReference type="Proteomes" id="UP000269154"/>
    </source>
</evidence>
<dbReference type="GO" id="GO:0003677">
    <property type="term" value="F:DNA binding"/>
    <property type="evidence" value="ECO:0007669"/>
    <property type="project" value="InterPro"/>
</dbReference>
<dbReference type="EMBL" id="RCBY01000716">
    <property type="protein sequence ID" value="RQH10608.1"/>
    <property type="molecule type" value="Genomic_DNA"/>
</dbReference>
<dbReference type="Pfam" id="PF01609">
    <property type="entry name" value="DDE_Tnp_1"/>
    <property type="match status" value="1"/>
</dbReference>
<dbReference type="InterPro" id="IPR012337">
    <property type="entry name" value="RNaseH-like_sf"/>
</dbReference>
<dbReference type="RefSeq" id="WP_124155948.1">
    <property type="nucleotide sequence ID" value="NZ_CAWOLW010000686.1"/>
</dbReference>
<keyword evidence="1" id="KW-0812">Transmembrane</keyword>
<reference evidence="3 4" key="1">
    <citation type="journal article" date="2018" name="ACS Chem. Biol.">
        <title>Ketoreductase domain dysfunction expands chemodiversity: malyngamide biosynthesis in the cyanobacterium Okeania hirsuta.</title>
        <authorList>
            <person name="Moss N.A."/>
            <person name="Leao T."/>
            <person name="Rankin M."/>
            <person name="McCullough T.M."/>
            <person name="Qu P."/>
            <person name="Korobeynikov A."/>
            <person name="Smith J.L."/>
            <person name="Gerwick L."/>
            <person name="Gerwick W.H."/>
        </authorList>
    </citation>
    <scope>NUCLEOTIDE SEQUENCE [LARGE SCALE GENOMIC DNA]</scope>
    <source>
        <strain evidence="3 4">PAB10Feb10-1</strain>
    </source>
</reference>
<proteinExistence type="predicted"/>
<sequence>MSTLCVELIHAGSYIILDAYFASKNLIEEFRKHKLQLITRVRINAVGKHALPTPPLKRSRGRPRVWGESVKLRKLFDEKDSFTTETLLLYGQMVSLRWRCIDLHWDCPLQRVRFVLAVWPEGKQIILLSTDVTLSATEILTAYSWRFQIEVTFRNLIQLLSGFSYQFWMKDITPTQGWPKDLILSRYPKKHQQQVKRKVEAMERFVLINTIALAVLQLLSLEMPMIIWKDFPGWFRTLPSNGYPSEQIVLLTLAEHRKKILAKSRSGLLSDKILKCSIAIHQTVESGAFCHMKPTVL</sequence>
<dbReference type="SUPFAM" id="SSF53098">
    <property type="entry name" value="Ribonuclease H-like"/>
    <property type="match status" value="1"/>
</dbReference>
<keyword evidence="1" id="KW-1133">Transmembrane helix</keyword>
<protein>
    <recommendedName>
        <fullName evidence="2">Transposase IS4-like domain-containing protein</fullName>
    </recommendedName>
</protein>
<keyword evidence="4" id="KW-1185">Reference proteome</keyword>
<organism evidence="3 4">
    <name type="scientific">Okeania hirsuta</name>
    <dbReference type="NCBI Taxonomy" id="1458930"/>
    <lineage>
        <taxon>Bacteria</taxon>
        <taxon>Bacillati</taxon>
        <taxon>Cyanobacteriota</taxon>
        <taxon>Cyanophyceae</taxon>
        <taxon>Oscillatoriophycideae</taxon>
        <taxon>Oscillatoriales</taxon>
        <taxon>Microcoleaceae</taxon>
        <taxon>Okeania</taxon>
    </lineage>
</organism>
<dbReference type="InterPro" id="IPR002559">
    <property type="entry name" value="Transposase_11"/>
</dbReference>
<accession>A0A3N6N2J4</accession>
<evidence type="ECO:0000259" key="2">
    <source>
        <dbReference type="Pfam" id="PF01609"/>
    </source>
</evidence>
<keyword evidence="1" id="KW-0472">Membrane</keyword>
<dbReference type="AlphaFoldDB" id="A0A3N6N2J4"/>
<feature type="transmembrane region" description="Helical" evidence="1">
    <location>
        <begin position="206"/>
        <end position="228"/>
    </location>
</feature>
<feature type="domain" description="Transposase IS4-like" evidence="2">
    <location>
        <begin position="8"/>
        <end position="158"/>
    </location>
</feature>
<gene>
    <name evidence="3" type="ORF">D5R40_35305</name>
</gene>
<evidence type="ECO:0000256" key="1">
    <source>
        <dbReference type="SAM" id="Phobius"/>
    </source>
</evidence>
<dbReference type="GO" id="GO:0006313">
    <property type="term" value="P:DNA transposition"/>
    <property type="evidence" value="ECO:0007669"/>
    <property type="project" value="InterPro"/>
</dbReference>
<dbReference type="Proteomes" id="UP000269154">
    <property type="component" value="Unassembled WGS sequence"/>
</dbReference>
<comment type="caution">
    <text evidence="3">The sequence shown here is derived from an EMBL/GenBank/DDBJ whole genome shotgun (WGS) entry which is preliminary data.</text>
</comment>